<accession>A0AAX2J4Y5</accession>
<name>A0AAX2J4Y5_KINKI</name>
<dbReference type="RefSeq" id="WP_003786698.1">
    <property type="nucleotide sequence ID" value="NZ_CP091518.1"/>
</dbReference>
<organism evidence="1 2">
    <name type="scientific">Kingella kingae</name>
    <dbReference type="NCBI Taxonomy" id="504"/>
    <lineage>
        <taxon>Bacteria</taxon>
        <taxon>Pseudomonadati</taxon>
        <taxon>Pseudomonadota</taxon>
        <taxon>Betaproteobacteria</taxon>
        <taxon>Neisseriales</taxon>
        <taxon>Neisseriaceae</taxon>
        <taxon>Kingella</taxon>
    </lineage>
</organism>
<dbReference type="EMBL" id="LS483426">
    <property type="protein sequence ID" value="SQH25389.1"/>
    <property type="molecule type" value="Genomic_DNA"/>
</dbReference>
<evidence type="ECO:0000313" key="2">
    <source>
        <dbReference type="Proteomes" id="UP000248598"/>
    </source>
</evidence>
<proteinExistence type="predicted"/>
<dbReference type="Proteomes" id="UP000248598">
    <property type="component" value="Chromosome 1"/>
</dbReference>
<sequence length="54" mass="6253">MATTQKNNAERTPPTPPEDWKCCGSECGDACIHELYHREKQEYDAWLKQQQSAQ</sequence>
<evidence type="ECO:0008006" key="3">
    <source>
        <dbReference type="Google" id="ProtNLM"/>
    </source>
</evidence>
<dbReference type="GeneID" id="93262865"/>
<dbReference type="AlphaFoldDB" id="A0AAX2J4Y5"/>
<evidence type="ECO:0000313" key="1">
    <source>
        <dbReference type="EMBL" id="SQH25389.1"/>
    </source>
</evidence>
<reference evidence="1 2" key="1">
    <citation type="submission" date="2018-06" db="EMBL/GenBank/DDBJ databases">
        <authorList>
            <consortium name="Pathogen Informatics"/>
            <person name="Doyle S."/>
        </authorList>
    </citation>
    <scope>NUCLEOTIDE SEQUENCE [LARGE SCALE GENOMIC DNA]</scope>
    <source>
        <strain evidence="1 2">NCTC10529</strain>
    </source>
</reference>
<gene>
    <name evidence="1" type="ORF">NCTC10529_01587</name>
</gene>
<protein>
    <recommendedName>
        <fullName evidence="3">Oxidoreductase-like domain-containing protein</fullName>
    </recommendedName>
</protein>